<dbReference type="PANTHER" id="PTHR15907">
    <property type="entry name" value="DUF614 FAMILY PROTEIN-RELATED"/>
    <property type="match status" value="1"/>
</dbReference>
<protein>
    <submittedName>
        <fullName evidence="2">Uncharacterized protein</fullName>
    </submittedName>
</protein>
<keyword evidence="3" id="KW-1185">Reference proteome</keyword>
<feature type="transmembrane region" description="Helical" evidence="1">
    <location>
        <begin position="56"/>
        <end position="77"/>
    </location>
</feature>
<organism evidence="2 3">
    <name type="scientific">Taxus chinensis</name>
    <name type="common">Chinese yew</name>
    <name type="synonym">Taxus wallichiana var. chinensis</name>
    <dbReference type="NCBI Taxonomy" id="29808"/>
    <lineage>
        <taxon>Eukaryota</taxon>
        <taxon>Viridiplantae</taxon>
        <taxon>Streptophyta</taxon>
        <taxon>Embryophyta</taxon>
        <taxon>Tracheophyta</taxon>
        <taxon>Spermatophyta</taxon>
        <taxon>Pinopsida</taxon>
        <taxon>Pinidae</taxon>
        <taxon>Conifers II</taxon>
        <taxon>Cupressales</taxon>
        <taxon>Taxaceae</taxon>
        <taxon>Taxus</taxon>
    </lineage>
</organism>
<proteinExistence type="predicted"/>
<dbReference type="Pfam" id="PF04749">
    <property type="entry name" value="PLAC8"/>
    <property type="match status" value="1"/>
</dbReference>
<dbReference type="Proteomes" id="UP000824469">
    <property type="component" value="Unassembled WGS sequence"/>
</dbReference>
<dbReference type="AlphaFoldDB" id="A0AA38CUG3"/>
<dbReference type="OMA" id="WGAFCPC"/>
<evidence type="ECO:0000313" key="3">
    <source>
        <dbReference type="Proteomes" id="UP000824469"/>
    </source>
</evidence>
<name>A0AA38CUG3_TAXCH</name>
<dbReference type="NCBIfam" id="TIGR01571">
    <property type="entry name" value="A_thal_Cys_rich"/>
    <property type="match status" value="1"/>
</dbReference>
<keyword evidence="1" id="KW-0472">Membrane</keyword>
<sequence>MASTKQYKWSSGISDITRDPVSTAWGAFCPCLLFARNVHSITDGEVSSTRACISHLLLGGCWGAVACFVCGPIGYWFTCVPCYAAPFRRQLRQKQGLPDMPYSDFATHFLCHPFAICQEHREINIKQSEFIPGPDRSTVDRGPEETVTHVEALQKMER</sequence>
<keyword evidence="1" id="KW-1133">Transmembrane helix</keyword>
<gene>
    <name evidence="2" type="ORF">KI387_009061</name>
</gene>
<accession>A0AA38CUG3</accession>
<dbReference type="InterPro" id="IPR006461">
    <property type="entry name" value="PLAC_motif_containing"/>
</dbReference>
<keyword evidence="1" id="KW-0812">Transmembrane</keyword>
<evidence type="ECO:0000313" key="2">
    <source>
        <dbReference type="EMBL" id="KAH9304657.1"/>
    </source>
</evidence>
<reference evidence="2 3" key="1">
    <citation type="journal article" date="2021" name="Nat. Plants">
        <title>The Taxus genome provides insights into paclitaxel biosynthesis.</title>
        <authorList>
            <person name="Xiong X."/>
            <person name="Gou J."/>
            <person name="Liao Q."/>
            <person name="Li Y."/>
            <person name="Zhou Q."/>
            <person name="Bi G."/>
            <person name="Li C."/>
            <person name="Du R."/>
            <person name="Wang X."/>
            <person name="Sun T."/>
            <person name="Guo L."/>
            <person name="Liang H."/>
            <person name="Lu P."/>
            <person name="Wu Y."/>
            <person name="Zhang Z."/>
            <person name="Ro D.K."/>
            <person name="Shang Y."/>
            <person name="Huang S."/>
            <person name="Yan J."/>
        </authorList>
    </citation>
    <scope>NUCLEOTIDE SEQUENCE [LARGE SCALE GENOMIC DNA]</scope>
    <source>
        <strain evidence="2">Ta-2019</strain>
    </source>
</reference>
<evidence type="ECO:0000256" key="1">
    <source>
        <dbReference type="SAM" id="Phobius"/>
    </source>
</evidence>
<dbReference type="EMBL" id="JAHRHJ020000008">
    <property type="protein sequence ID" value="KAH9304657.1"/>
    <property type="molecule type" value="Genomic_DNA"/>
</dbReference>
<comment type="caution">
    <text evidence="2">The sequence shown here is derived from an EMBL/GenBank/DDBJ whole genome shotgun (WGS) entry which is preliminary data.</text>
</comment>